<name>A0A0N0U4I7_9HYME</name>
<proteinExistence type="predicted"/>
<evidence type="ECO:0000313" key="3">
    <source>
        <dbReference type="EMBL" id="KOX71794.1"/>
    </source>
</evidence>
<dbReference type="AlphaFoldDB" id="A0A0N0U4I7"/>
<dbReference type="Gene3D" id="1.20.58.1880">
    <property type="match status" value="1"/>
</dbReference>
<protein>
    <recommendedName>
        <fullName evidence="2">Myb-like domain-containing protein</fullName>
    </recommendedName>
</protein>
<dbReference type="GO" id="GO:0005634">
    <property type="term" value="C:nucleus"/>
    <property type="evidence" value="ECO:0007669"/>
    <property type="project" value="UniProtKB-SubCell"/>
</dbReference>
<dbReference type="Pfam" id="PF00249">
    <property type="entry name" value="Myb_DNA-binding"/>
    <property type="match status" value="1"/>
</dbReference>
<dbReference type="OrthoDB" id="8186615at2759"/>
<evidence type="ECO:0000313" key="4">
    <source>
        <dbReference type="Proteomes" id="UP000053105"/>
    </source>
</evidence>
<keyword evidence="4" id="KW-1185">Reference proteome</keyword>
<dbReference type="SUPFAM" id="SSF46689">
    <property type="entry name" value="Homeodomain-like"/>
    <property type="match status" value="1"/>
</dbReference>
<evidence type="ECO:0000259" key="2">
    <source>
        <dbReference type="Pfam" id="PF00249"/>
    </source>
</evidence>
<feature type="domain" description="Myb-like" evidence="2">
    <location>
        <begin position="42"/>
        <end position="79"/>
    </location>
</feature>
<organism evidence="3 4">
    <name type="scientific">Melipona quadrifasciata</name>
    <dbReference type="NCBI Taxonomy" id="166423"/>
    <lineage>
        <taxon>Eukaryota</taxon>
        <taxon>Metazoa</taxon>
        <taxon>Ecdysozoa</taxon>
        <taxon>Arthropoda</taxon>
        <taxon>Hexapoda</taxon>
        <taxon>Insecta</taxon>
        <taxon>Pterygota</taxon>
        <taxon>Neoptera</taxon>
        <taxon>Endopterygota</taxon>
        <taxon>Hymenoptera</taxon>
        <taxon>Apocrita</taxon>
        <taxon>Aculeata</taxon>
        <taxon>Apoidea</taxon>
        <taxon>Anthophila</taxon>
        <taxon>Apidae</taxon>
        <taxon>Melipona</taxon>
    </lineage>
</organism>
<sequence length="212" mass="25021">MNNPKERKDVEAKNVRQKINNSQVTNSEIIILNQEEPKSNTKWTNSDKKILLEGLKKYGSENVEAISKMLPNKTFKDIRWKIAEYSEMAENLYEHKLINNWINCGLFESGDSFVPEALLFIHLFEKHPSPCETEGFDFRAIYSFLHRSCVEPVSYFDLSSKDRELLCILLSRLEHKIWPKQEKDIWEYVGNTYNKRYIKKVYPGKKFPGQHL</sequence>
<dbReference type="CDD" id="cd00167">
    <property type="entry name" value="SANT"/>
    <property type="match status" value="1"/>
</dbReference>
<dbReference type="InterPro" id="IPR001005">
    <property type="entry name" value="SANT/Myb"/>
</dbReference>
<dbReference type="InterPro" id="IPR009057">
    <property type="entry name" value="Homeodomain-like_sf"/>
</dbReference>
<dbReference type="EMBL" id="KQ435830">
    <property type="protein sequence ID" value="KOX71794.1"/>
    <property type="molecule type" value="Genomic_DNA"/>
</dbReference>
<dbReference type="Proteomes" id="UP000053105">
    <property type="component" value="Unassembled WGS sequence"/>
</dbReference>
<gene>
    <name evidence="3" type="ORF">WN51_02364</name>
</gene>
<comment type="subcellular location">
    <subcellularLocation>
        <location evidence="1">Nucleus</location>
    </subcellularLocation>
</comment>
<evidence type="ECO:0000256" key="1">
    <source>
        <dbReference type="ARBA" id="ARBA00004123"/>
    </source>
</evidence>
<accession>A0A0N0U4I7</accession>
<reference evidence="3 4" key="1">
    <citation type="submission" date="2015-07" db="EMBL/GenBank/DDBJ databases">
        <title>The genome of Melipona quadrifasciata.</title>
        <authorList>
            <person name="Pan H."/>
            <person name="Kapheim K."/>
        </authorList>
    </citation>
    <scope>NUCLEOTIDE SEQUENCE [LARGE SCALE GENOMIC DNA]</scope>
    <source>
        <strain evidence="3">0111107301</strain>
        <tissue evidence="3">Whole body</tissue>
    </source>
</reference>